<accession>A0AA96WMF8</accession>
<sequence>MLKDVPRSTSFGHSSSVGTMELIRPRASKSNAIRIRRSGFQDFRRVGRRENDPRYYRFTLKRSGRIDISVQNREFGGFLGFPTPTLKVRLERSNGKVLNRRTVRGGEFGFISRRLDRNTTYYIRISSSGESVPYRLGLRTRGGAELFR</sequence>
<evidence type="ECO:0000313" key="1">
    <source>
        <dbReference type="EMBL" id="WNZ25056.1"/>
    </source>
</evidence>
<name>A0AA96WMF8_9CYAN</name>
<organism evidence="1">
    <name type="scientific">Leptolyngbya sp. NK1-12</name>
    <dbReference type="NCBI Taxonomy" id="2547451"/>
    <lineage>
        <taxon>Bacteria</taxon>
        <taxon>Bacillati</taxon>
        <taxon>Cyanobacteriota</taxon>
        <taxon>Cyanophyceae</taxon>
        <taxon>Leptolyngbyales</taxon>
        <taxon>Leptolyngbyaceae</taxon>
        <taxon>Leptolyngbya group</taxon>
        <taxon>Leptolyngbya</taxon>
    </lineage>
</organism>
<protein>
    <submittedName>
        <fullName evidence="1">Uncharacterized protein</fullName>
    </submittedName>
</protein>
<dbReference type="EMBL" id="CP053586">
    <property type="protein sequence ID" value="WNZ25056.1"/>
    <property type="molecule type" value="Genomic_DNA"/>
</dbReference>
<proteinExistence type="predicted"/>
<gene>
    <name evidence="1" type="ORF">HJG54_20840</name>
</gene>
<dbReference type="RefSeq" id="WP_316431141.1">
    <property type="nucleotide sequence ID" value="NZ_CP053586.1"/>
</dbReference>
<reference evidence="1" key="1">
    <citation type="submission" date="2020-05" db="EMBL/GenBank/DDBJ databases">
        <authorList>
            <person name="Zhu T."/>
            <person name="Keshari N."/>
            <person name="Lu X."/>
        </authorList>
    </citation>
    <scope>NUCLEOTIDE SEQUENCE</scope>
    <source>
        <strain evidence="1">NK1-12</strain>
    </source>
</reference>
<dbReference type="SUPFAM" id="SSF89260">
    <property type="entry name" value="Collagen-binding domain"/>
    <property type="match status" value="1"/>
</dbReference>
<dbReference type="Gene3D" id="2.60.120.380">
    <property type="match status" value="1"/>
</dbReference>
<dbReference type="AlphaFoldDB" id="A0AA96WMF8"/>